<accession>A0ABZ0YHV0</accession>
<proteinExistence type="predicted"/>
<evidence type="ECO:0000313" key="2">
    <source>
        <dbReference type="Proteomes" id="UP001324794"/>
    </source>
</evidence>
<keyword evidence="2" id="KW-1185">Reference proteome</keyword>
<name>A0ABZ0YHV0_9GAMM</name>
<sequence length="172" mass="19903">MSISNPITHQIYWDFEAYLMALSSALDLMARVVGISFPDQTPVSFNKLCAKKQLQGPVDTLRKAKERWVNRLKDYRDCFVHYTPADNRVFADVIPHGSESILRCKLPTNPNIRTVEGFKYSKKVEVLTYGATLYRQFSALDKAVAKDIMKLYKKNEFPKRTKSLFFIGQRTR</sequence>
<dbReference type="RefSeq" id="WP_223288154.1">
    <property type="nucleotide sequence ID" value="NZ_CP140255.1"/>
</dbReference>
<protein>
    <submittedName>
        <fullName evidence="1">Uncharacterized protein</fullName>
    </submittedName>
</protein>
<evidence type="ECO:0000313" key="1">
    <source>
        <dbReference type="EMBL" id="WQH10835.1"/>
    </source>
</evidence>
<gene>
    <name evidence="1" type="ORF">SR894_11710</name>
</gene>
<dbReference type="Proteomes" id="UP001324794">
    <property type="component" value="Chromosome"/>
</dbReference>
<dbReference type="EMBL" id="CP140255">
    <property type="protein sequence ID" value="WQH10835.1"/>
    <property type="molecule type" value="Genomic_DNA"/>
</dbReference>
<reference evidence="1 2" key="1">
    <citation type="submission" date="2023-11" db="EMBL/GenBank/DDBJ databases">
        <title>MicrobeMod: A computational toolkit for identifying prokaryotic methylation and restriction-modification with nanopore sequencing.</title>
        <authorList>
            <person name="Crits-Christoph A."/>
            <person name="Kang S.C."/>
            <person name="Lee H."/>
            <person name="Ostrov N."/>
        </authorList>
    </citation>
    <scope>NUCLEOTIDE SEQUENCE [LARGE SCALE GENOMIC DNA]</scope>
    <source>
        <strain evidence="1 2">ATCC BAA-805</strain>
    </source>
</reference>
<organism evidence="1 2">
    <name type="scientific">Vreelandella neptunia</name>
    <dbReference type="NCBI Taxonomy" id="115551"/>
    <lineage>
        <taxon>Bacteria</taxon>
        <taxon>Pseudomonadati</taxon>
        <taxon>Pseudomonadota</taxon>
        <taxon>Gammaproteobacteria</taxon>
        <taxon>Oceanospirillales</taxon>
        <taxon>Halomonadaceae</taxon>
        <taxon>Vreelandella</taxon>
    </lineage>
</organism>